<dbReference type="Gene3D" id="1.10.260.40">
    <property type="entry name" value="lambda repressor-like DNA-binding domains"/>
    <property type="match status" value="1"/>
</dbReference>
<dbReference type="PROSITE" id="PS50943">
    <property type="entry name" value="HTH_CROC1"/>
    <property type="match status" value="1"/>
</dbReference>
<keyword evidence="2" id="KW-0472">Membrane</keyword>
<dbReference type="GO" id="GO:0003677">
    <property type="term" value="F:DNA binding"/>
    <property type="evidence" value="ECO:0007669"/>
    <property type="project" value="UniProtKB-KW"/>
</dbReference>
<dbReference type="AlphaFoldDB" id="A0A9Q9CST6"/>
<evidence type="ECO:0000256" key="1">
    <source>
        <dbReference type="ARBA" id="ARBA00023125"/>
    </source>
</evidence>
<dbReference type="EMBL" id="CP071249">
    <property type="protein sequence ID" value="UUF05206.1"/>
    <property type="molecule type" value="Genomic_DNA"/>
</dbReference>
<keyword evidence="6" id="KW-1185">Reference proteome</keyword>
<evidence type="ECO:0000313" key="6">
    <source>
        <dbReference type="Proteomes" id="UP001058016"/>
    </source>
</evidence>
<evidence type="ECO:0000313" key="4">
    <source>
        <dbReference type="EMBL" id="UUF05206.1"/>
    </source>
</evidence>
<keyword evidence="2" id="KW-1133">Transmembrane helix</keyword>
<dbReference type="Pfam" id="PF01381">
    <property type="entry name" value="HTH_3"/>
    <property type="match status" value="1"/>
</dbReference>
<protein>
    <submittedName>
        <fullName evidence="5">Helix-turn-helix transcriptional regulator</fullName>
    </submittedName>
</protein>
<keyword evidence="2" id="KW-0812">Transmembrane</keyword>
<evidence type="ECO:0000313" key="7">
    <source>
        <dbReference type="Proteomes" id="UP001058072"/>
    </source>
</evidence>
<dbReference type="EMBL" id="CP071250">
    <property type="protein sequence ID" value="UUF09337.1"/>
    <property type="molecule type" value="Genomic_DNA"/>
</dbReference>
<feature type="domain" description="HTH cro/C1-type" evidence="3">
    <location>
        <begin position="7"/>
        <end position="61"/>
    </location>
</feature>
<dbReference type="CDD" id="cd00093">
    <property type="entry name" value="HTH_XRE"/>
    <property type="match status" value="1"/>
</dbReference>
<evidence type="ECO:0000259" key="3">
    <source>
        <dbReference type="PROSITE" id="PS50943"/>
    </source>
</evidence>
<dbReference type="SMART" id="SM00530">
    <property type="entry name" value="HTH_XRE"/>
    <property type="match status" value="1"/>
</dbReference>
<keyword evidence="1" id="KW-0238">DNA-binding</keyword>
<dbReference type="InterPro" id="IPR001387">
    <property type="entry name" value="Cro/C1-type_HTH"/>
</dbReference>
<dbReference type="InterPro" id="IPR010982">
    <property type="entry name" value="Lambda_DNA-bd_dom_sf"/>
</dbReference>
<organism evidence="5 7">
    <name type="scientific">Turicibacter bilis</name>
    <dbReference type="NCBI Taxonomy" id="2735723"/>
    <lineage>
        <taxon>Bacteria</taxon>
        <taxon>Bacillati</taxon>
        <taxon>Bacillota</taxon>
        <taxon>Erysipelotrichia</taxon>
        <taxon>Erysipelotrichales</taxon>
        <taxon>Turicibacteraceae</taxon>
        <taxon>Turicibacter</taxon>
    </lineage>
</organism>
<dbReference type="RefSeq" id="WP_055243548.1">
    <property type="nucleotide sequence ID" value="NZ_CP071249.1"/>
</dbReference>
<reference evidence="5 6" key="1">
    <citation type="submission" date="2021-03" db="EMBL/GenBank/DDBJ databases">
        <title>Comparative Genomics and Metabolomics in the genus Turicibacter.</title>
        <authorList>
            <person name="Maki J."/>
            <person name="Looft T."/>
        </authorList>
    </citation>
    <scope>NUCLEOTIDE SEQUENCE</scope>
    <source>
        <strain evidence="5">ISU324</strain>
        <strain evidence="4 6">MMM721</strain>
    </source>
</reference>
<evidence type="ECO:0000313" key="5">
    <source>
        <dbReference type="EMBL" id="UUF09337.1"/>
    </source>
</evidence>
<dbReference type="PANTHER" id="PTHR46558:SF11">
    <property type="entry name" value="HTH-TYPE TRANSCRIPTIONAL REGULATOR XRE"/>
    <property type="match status" value="1"/>
</dbReference>
<dbReference type="PANTHER" id="PTHR46558">
    <property type="entry name" value="TRACRIPTIONAL REGULATORY PROTEIN-RELATED-RELATED"/>
    <property type="match status" value="1"/>
</dbReference>
<name>A0A9Q9CST6_9FIRM</name>
<dbReference type="Proteomes" id="UP001058016">
    <property type="component" value="Chromosome"/>
</dbReference>
<dbReference type="Proteomes" id="UP001058072">
    <property type="component" value="Chromosome"/>
</dbReference>
<sequence>MEFNEKLQLLRRAKGISQEKLAEEIGVPQQLVAKWEEGDEIPDMHSLMALSDWFNVSLDELLRDRINLRTLERLGFYEQEVETSEDDLIENSILIIGMILMMMMGFIFNHLMVGITCGGIGVGFYYLIRLKKRR</sequence>
<accession>A0A9Q9CST6</accession>
<gene>
    <name evidence="4" type="ORF">J0J69_08885</name>
    <name evidence="5" type="ORF">J0J70_05090</name>
</gene>
<proteinExistence type="predicted"/>
<dbReference type="SUPFAM" id="SSF47413">
    <property type="entry name" value="lambda repressor-like DNA-binding domains"/>
    <property type="match status" value="1"/>
</dbReference>
<evidence type="ECO:0000256" key="2">
    <source>
        <dbReference type="SAM" id="Phobius"/>
    </source>
</evidence>
<feature type="transmembrane region" description="Helical" evidence="2">
    <location>
        <begin position="95"/>
        <end position="128"/>
    </location>
</feature>